<feature type="signal peptide" evidence="1">
    <location>
        <begin position="1"/>
        <end position="20"/>
    </location>
</feature>
<proteinExistence type="predicted"/>
<dbReference type="Proteomes" id="UP001221217">
    <property type="component" value="Unassembled WGS sequence"/>
</dbReference>
<protein>
    <submittedName>
        <fullName evidence="2">Uncharacterized protein</fullName>
    </submittedName>
</protein>
<evidence type="ECO:0000256" key="1">
    <source>
        <dbReference type="SAM" id="SignalP"/>
    </source>
</evidence>
<sequence>MKFGIYILLLILFLTFPVSASDEEPAILVRGPIPHRGIEYLGVNAIDSQYGEYVYDEHRIYLYYTDEPIVLSVSWEKAECGIEGLSRLVVSDAQPVYSYTDSKGWTVFFSFDEDSGYICRFIEQYRSRQNYFLNIARDEIGFSFPALLDIDRE</sequence>
<comment type="caution">
    <text evidence="2">The sequence shown here is derived from an EMBL/GenBank/DDBJ whole genome shotgun (WGS) entry which is preliminary data.</text>
</comment>
<reference evidence="2 3" key="1">
    <citation type="submission" date="2022-12" db="EMBL/GenBank/DDBJ databases">
        <title>Metagenome assembled genome from gulf of manar.</title>
        <authorList>
            <person name="Kohli P."/>
            <person name="Pk S."/>
            <person name="Venkata Ramana C."/>
            <person name="Sasikala C."/>
        </authorList>
    </citation>
    <scope>NUCLEOTIDE SEQUENCE [LARGE SCALE GENOMIC DNA]</scope>
    <source>
        <strain evidence="2">JB008</strain>
    </source>
</reference>
<keyword evidence="1" id="KW-0732">Signal</keyword>
<evidence type="ECO:0000313" key="3">
    <source>
        <dbReference type="Proteomes" id="UP001221217"/>
    </source>
</evidence>
<gene>
    <name evidence="2" type="ORF">PQJ61_16170</name>
</gene>
<dbReference type="AlphaFoldDB" id="A0AAJ1IFF8"/>
<accession>A0AAJ1IFF8</accession>
<name>A0AAJ1IFF8_9SPIO</name>
<dbReference type="EMBL" id="JAQQAL010000044">
    <property type="protein sequence ID" value="MDC7228299.1"/>
    <property type="molecule type" value="Genomic_DNA"/>
</dbReference>
<feature type="chain" id="PRO_5042594184" evidence="1">
    <location>
        <begin position="21"/>
        <end position="153"/>
    </location>
</feature>
<evidence type="ECO:0000313" key="2">
    <source>
        <dbReference type="EMBL" id="MDC7228299.1"/>
    </source>
</evidence>
<organism evidence="2 3">
    <name type="scientific">Candidatus Thalassospirochaeta sargassi</name>
    <dbReference type="NCBI Taxonomy" id="3119039"/>
    <lineage>
        <taxon>Bacteria</taxon>
        <taxon>Pseudomonadati</taxon>
        <taxon>Spirochaetota</taxon>
        <taxon>Spirochaetia</taxon>
        <taxon>Spirochaetales</taxon>
        <taxon>Spirochaetaceae</taxon>
        <taxon>Candidatus Thalassospirochaeta</taxon>
    </lineage>
</organism>